<comment type="caution">
    <text evidence="7">The sequence shown here is derived from an EMBL/GenBank/DDBJ whole genome shotgun (WGS) entry which is preliminary data.</text>
</comment>
<comment type="subcellular location">
    <subcellularLocation>
        <location evidence="1">Cell envelope</location>
    </subcellularLocation>
</comment>
<evidence type="ECO:0000313" key="8">
    <source>
        <dbReference type="Proteomes" id="UP000249377"/>
    </source>
</evidence>
<dbReference type="Gene3D" id="3.40.190.10">
    <property type="entry name" value="Periplasmic binding protein-like II"/>
    <property type="match status" value="1"/>
</dbReference>
<gene>
    <name evidence="7" type="ORF">DPQ25_04020</name>
</gene>
<dbReference type="GO" id="GO:1904680">
    <property type="term" value="F:peptide transmembrane transporter activity"/>
    <property type="evidence" value="ECO:0007669"/>
    <property type="project" value="TreeGrafter"/>
</dbReference>
<dbReference type="InterPro" id="IPR039424">
    <property type="entry name" value="SBP_5"/>
</dbReference>
<keyword evidence="8" id="KW-1185">Reference proteome</keyword>
<evidence type="ECO:0000256" key="4">
    <source>
        <dbReference type="ARBA" id="ARBA00022729"/>
    </source>
</evidence>
<dbReference type="Gene3D" id="3.90.76.10">
    <property type="entry name" value="Dipeptide-binding Protein, Domain 1"/>
    <property type="match status" value="1"/>
</dbReference>
<dbReference type="SUPFAM" id="SSF53850">
    <property type="entry name" value="Periplasmic binding protein-like II"/>
    <property type="match status" value="1"/>
</dbReference>
<dbReference type="EMBL" id="QLYR01000001">
    <property type="protein sequence ID" value="RAQ30660.1"/>
    <property type="molecule type" value="Genomic_DNA"/>
</dbReference>
<feature type="domain" description="Solute-binding protein family 5" evidence="6">
    <location>
        <begin position="76"/>
        <end position="458"/>
    </location>
</feature>
<name>A0A328UKE8_9FIRM</name>
<sequence>MAKRLAVVFLAVLFFVFSTGCGKKGASEKEGKTFVYQLTSNPSTLDPQIASGEAAATVITALFEGLARQSEDGSAVPGAAESWTNNADYTEFTFTLREGLVWSDGETPVTAADFVFAFRRALDPATGSPTYSPMLCIQNAREVHAGELAPEELGVTAVDERTLAVRLAYPVENFPALTALPVFMPCNEKFFTETAGRYGLERSTLLGNGPFVIDGKYGWDAGKYINVKGSSSYRGEAGAWPSNIKFYIGSQDIDTSNPLQALLDGTVDVIRLPSEQVEAAEQAGCGVIAFEDTTWGLCFNVNSEVGRSASLRRAMLQCLDRAALLQYLPQGASAAGGVVPPSSTLDGEPYRESAGSLSFPEAQDTGALLAQALQELGLEEAPSVKILYPKDAQLDLMVNEILKTWNSTFHTYYNMEALPEDELLSRVASGQFTVALCRIQPETDGPYAALSLFASAGKNPANFEGSDFQALLDSALSSGALSSGAQEQHAGTELYKQAEQLLVDQGVFYPLYFQKHYYGTGERVEGLVIRSYGNGIDFIRAGK</sequence>
<dbReference type="Pfam" id="PF00496">
    <property type="entry name" value="SBP_bac_5"/>
    <property type="match status" value="1"/>
</dbReference>
<dbReference type="Gene3D" id="3.10.105.10">
    <property type="entry name" value="Dipeptide-binding Protein, Domain 3"/>
    <property type="match status" value="1"/>
</dbReference>
<evidence type="ECO:0000256" key="2">
    <source>
        <dbReference type="ARBA" id="ARBA00005695"/>
    </source>
</evidence>
<dbReference type="GO" id="GO:0030313">
    <property type="term" value="C:cell envelope"/>
    <property type="evidence" value="ECO:0007669"/>
    <property type="project" value="UniProtKB-SubCell"/>
</dbReference>
<dbReference type="InterPro" id="IPR030678">
    <property type="entry name" value="Peptide/Ni-bd"/>
</dbReference>
<dbReference type="AlphaFoldDB" id="A0A328UKE8"/>
<keyword evidence="4" id="KW-0732">Signal</keyword>
<dbReference type="PROSITE" id="PS51257">
    <property type="entry name" value="PROKAR_LIPOPROTEIN"/>
    <property type="match status" value="1"/>
</dbReference>
<dbReference type="GO" id="GO:0042597">
    <property type="term" value="C:periplasmic space"/>
    <property type="evidence" value="ECO:0007669"/>
    <property type="project" value="UniProtKB-ARBA"/>
</dbReference>
<evidence type="ECO:0000256" key="3">
    <source>
        <dbReference type="ARBA" id="ARBA00022448"/>
    </source>
</evidence>
<evidence type="ECO:0000259" key="6">
    <source>
        <dbReference type="Pfam" id="PF00496"/>
    </source>
</evidence>
<dbReference type="Proteomes" id="UP000249377">
    <property type="component" value="Unassembled WGS sequence"/>
</dbReference>
<protein>
    <submittedName>
        <fullName evidence="7">Peptide ABC transporter substrate-binding protein</fullName>
    </submittedName>
</protein>
<accession>A0A328UKE8</accession>
<evidence type="ECO:0000313" key="7">
    <source>
        <dbReference type="EMBL" id="RAQ30660.1"/>
    </source>
</evidence>
<evidence type="ECO:0000256" key="1">
    <source>
        <dbReference type="ARBA" id="ARBA00004196"/>
    </source>
</evidence>
<comment type="similarity">
    <text evidence="2">Belongs to the bacterial solute-binding protein 5 family.</text>
</comment>
<dbReference type="GO" id="GO:0015833">
    <property type="term" value="P:peptide transport"/>
    <property type="evidence" value="ECO:0007669"/>
    <property type="project" value="TreeGrafter"/>
</dbReference>
<keyword evidence="3" id="KW-0813">Transport</keyword>
<organism evidence="7 8">
    <name type="scientific">Hydrogeniiclostridium mannosilyticum</name>
    <dbReference type="NCBI Taxonomy" id="2764322"/>
    <lineage>
        <taxon>Bacteria</taxon>
        <taxon>Bacillati</taxon>
        <taxon>Bacillota</taxon>
        <taxon>Clostridia</taxon>
        <taxon>Eubacteriales</taxon>
        <taxon>Acutalibacteraceae</taxon>
        <taxon>Hydrogeniiclostridium</taxon>
    </lineage>
</organism>
<feature type="region of interest" description="Disordered" evidence="5">
    <location>
        <begin position="334"/>
        <end position="357"/>
    </location>
</feature>
<dbReference type="GO" id="GO:0043190">
    <property type="term" value="C:ATP-binding cassette (ABC) transporter complex"/>
    <property type="evidence" value="ECO:0007669"/>
    <property type="project" value="InterPro"/>
</dbReference>
<reference evidence="7 8" key="1">
    <citation type="submission" date="2018-06" db="EMBL/GenBank/DDBJ databases">
        <title>Noncontiguous genome sequence of Ruminococcaceae bacterium ASD2818.</title>
        <authorList>
            <person name="Chaplin A.V."/>
            <person name="Sokolova S.R."/>
            <person name="Kochetkova T.O."/>
            <person name="Goltsov A.Y."/>
            <person name="Trofimov D.Y."/>
            <person name="Efimov B.A."/>
        </authorList>
    </citation>
    <scope>NUCLEOTIDE SEQUENCE [LARGE SCALE GENOMIC DNA]</scope>
    <source>
        <strain evidence="7 8">ASD2818</strain>
    </source>
</reference>
<dbReference type="PANTHER" id="PTHR30290:SF10">
    <property type="entry name" value="PERIPLASMIC OLIGOPEPTIDE-BINDING PROTEIN-RELATED"/>
    <property type="match status" value="1"/>
</dbReference>
<dbReference type="PANTHER" id="PTHR30290">
    <property type="entry name" value="PERIPLASMIC BINDING COMPONENT OF ABC TRANSPORTER"/>
    <property type="match status" value="1"/>
</dbReference>
<evidence type="ECO:0000256" key="5">
    <source>
        <dbReference type="SAM" id="MobiDB-lite"/>
    </source>
</evidence>
<dbReference type="FunFam" id="3.90.76.10:FF:000001">
    <property type="entry name" value="Oligopeptide ABC transporter substrate-binding protein"/>
    <property type="match status" value="1"/>
</dbReference>
<proteinExistence type="inferred from homology"/>
<dbReference type="RefSeq" id="WP_112331855.1">
    <property type="nucleotide sequence ID" value="NZ_QLYR01000001.1"/>
</dbReference>
<dbReference type="InterPro" id="IPR000914">
    <property type="entry name" value="SBP_5_dom"/>
</dbReference>
<dbReference type="CDD" id="cd08504">
    <property type="entry name" value="PBP2_OppA"/>
    <property type="match status" value="1"/>
</dbReference>
<dbReference type="PIRSF" id="PIRSF002741">
    <property type="entry name" value="MppA"/>
    <property type="match status" value="1"/>
</dbReference>